<dbReference type="PANTHER" id="PTHR46796:SF13">
    <property type="entry name" value="HTH-TYPE TRANSCRIPTIONAL ACTIVATOR RHAS"/>
    <property type="match status" value="1"/>
</dbReference>
<dbReference type="Pfam" id="PF20240">
    <property type="entry name" value="DUF6597"/>
    <property type="match status" value="1"/>
</dbReference>
<dbReference type="SUPFAM" id="SSF46689">
    <property type="entry name" value="Homeodomain-like"/>
    <property type="match status" value="1"/>
</dbReference>
<dbReference type="InterPro" id="IPR018062">
    <property type="entry name" value="HTH_AraC-typ_CS"/>
</dbReference>
<organism evidence="5 6">
    <name type="scientific">Candidatus Kapaibacterium thiocyanatum</name>
    <dbReference type="NCBI Taxonomy" id="1895771"/>
    <lineage>
        <taxon>Bacteria</taxon>
        <taxon>Pseudomonadati</taxon>
        <taxon>Candidatus Kapaibacteriota</taxon>
        <taxon>Candidatus Kapaibacteriia</taxon>
        <taxon>Candidatus Kapaibacteriales</taxon>
        <taxon>Candidatus Kapaibacteriaceae</taxon>
        <taxon>Candidatus Kapaibacterium</taxon>
    </lineage>
</organism>
<dbReference type="Pfam" id="PF12833">
    <property type="entry name" value="HTH_18"/>
    <property type="match status" value="1"/>
</dbReference>
<dbReference type="STRING" id="1895771.BGO89_04210"/>
<keyword evidence="1" id="KW-0805">Transcription regulation</keyword>
<evidence type="ECO:0000256" key="3">
    <source>
        <dbReference type="ARBA" id="ARBA00023163"/>
    </source>
</evidence>
<evidence type="ECO:0000256" key="2">
    <source>
        <dbReference type="ARBA" id="ARBA00023125"/>
    </source>
</evidence>
<evidence type="ECO:0000313" key="5">
    <source>
        <dbReference type="EMBL" id="OJX60776.1"/>
    </source>
</evidence>
<dbReference type="GO" id="GO:0003700">
    <property type="term" value="F:DNA-binding transcription factor activity"/>
    <property type="evidence" value="ECO:0007669"/>
    <property type="project" value="InterPro"/>
</dbReference>
<proteinExistence type="predicted"/>
<dbReference type="PROSITE" id="PS01124">
    <property type="entry name" value="HTH_ARAC_FAMILY_2"/>
    <property type="match status" value="1"/>
</dbReference>
<keyword evidence="3" id="KW-0804">Transcription</keyword>
<dbReference type="Proteomes" id="UP000184233">
    <property type="component" value="Unassembled WGS sequence"/>
</dbReference>
<dbReference type="SMART" id="SM00342">
    <property type="entry name" value="HTH_ARAC"/>
    <property type="match status" value="1"/>
</dbReference>
<evidence type="ECO:0000256" key="1">
    <source>
        <dbReference type="ARBA" id="ARBA00023015"/>
    </source>
</evidence>
<dbReference type="InterPro" id="IPR050204">
    <property type="entry name" value="AraC_XylS_family_regulators"/>
</dbReference>
<gene>
    <name evidence="5" type="ORF">BGO89_04210</name>
</gene>
<keyword evidence="2" id="KW-0238">DNA-binding</keyword>
<dbReference type="InterPro" id="IPR018060">
    <property type="entry name" value="HTH_AraC"/>
</dbReference>
<dbReference type="EMBL" id="MKVH01000003">
    <property type="protein sequence ID" value="OJX60776.1"/>
    <property type="molecule type" value="Genomic_DNA"/>
</dbReference>
<reference evidence="5 6" key="1">
    <citation type="submission" date="2016-09" db="EMBL/GenBank/DDBJ databases">
        <title>Genome-resolved meta-omics ties microbial dynamics to process performance in biotechnology for thiocyanate degradation.</title>
        <authorList>
            <person name="Kantor R.S."/>
            <person name="Huddy R.J."/>
            <person name="Iyer R."/>
            <person name="Thomas B.C."/>
            <person name="Brown C.T."/>
            <person name="Anantharaman K."/>
            <person name="Tringe S."/>
            <person name="Hettich R.L."/>
            <person name="Harrison S.T."/>
            <person name="Banfield J.F."/>
        </authorList>
    </citation>
    <scope>NUCLEOTIDE SEQUENCE [LARGE SCALE GENOMIC DNA]</scope>
    <source>
        <strain evidence="5">59-99</strain>
    </source>
</reference>
<name>A0A1M3L5E4_9BACT</name>
<dbReference type="AlphaFoldDB" id="A0A1M3L5E4"/>
<dbReference type="Gene3D" id="1.10.10.60">
    <property type="entry name" value="Homeodomain-like"/>
    <property type="match status" value="1"/>
</dbReference>
<protein>
    <recommendedName>
        <fullName evidence="4">HTH araC/xylS-type domain-containing protein</fullName>
    </recommendedName>
</protein>
<dbReference type="InterPro" id="IPR046532">
    <property type="entry name" value="DUF6597"/>
</dbReference>
<sequence>MLYRKIPPPPRLTPFVRFFWVLECSVSDVPYVHRTMADGCAELIVHYKGRFEELDAPGTSDGYRSMVHAQSRTFRRFRTKEDFGIFGAYLYPFTVSFLTRTPSVDTSDHLIDLSSLFGSDGRELEERLMLAETTALRVGLLAGFLDRKLSAISPMEERIFSSIRHVVHSHGSDNVGRLAERFNMSTRQLERTFKDHAGFSPKLFSRIARFQSAIREGYGPIRSLTDLALNCGYYDQSHFIHEFKAFSGHHPRAFFIDNGEGRLIAEA</sequence>
<dbReference type="PANTHER" id="PTHR46796">
    <property type="entry name" value="HTH-TYPE TRANSCRIPTIONAL ACTIVATOR RHAS-RELATED"/>
    <property type="match status" value="1"/>
</dbReference>
<evidence type="ECO:0000259" key="4">
    <source>
        <dbReference type="PROSITE" id="PS01124"/>
    </source>
</evidence>
<comment type="caution">
    <text evidence="5">The sequence shown here is derived from an EMBL/GenBank/DDBJ whole genome shotgun (WGS) entry which is preliminary data.</text>
</comment>
<feature type="domain" description="HTH araC/xylS-type" evidence="4">
    <location>
        <begin position="157"/>
        <end position="257"/>
    </location>
</feature>
<evidence type="ECO:0000313" key="6">
    <source>
        <dbReference type="Proteomes" id="UP000184233"/>
    </source>
</evidence>
<dbReference type="PROSITE" id="PS00041">
    <property type="entry name" value="HTH_ARAC_FAMILY_1"/>
    <property type="match status" value="1"/>
</dbReference>
<dbReference type="InterPro" id="IPR009057">
    <property type="entry name" value="Homeodomain-like_sf"/>
</dbReference>
<accession>A0A1M3L5E4</accession>
<dbReference type="GO" id="GO:0043565">
    <property type="term" value="F:sequence-specific DNA binding"/>
    <property type="evidence" value="ECO:0007669"/>
    <property type="project" value="InterPro"/>
</dbReference>